<evidence type="ECO:0000256" key="1">
    <source>
        <dbReference type="SAM" id="Phobius"/>
    </source>
</evidence>
<dbReference type="RefSeq" id="WP_123129310.1">
    <property type="nucleotide sequence ID" value="NZ_RJJD01000023.1"/>
</dbReference>
<keyword evidence="1" id="KW-1133">Transmembrane helix</keyword>
<evidence type="ECO:0000313" key="3">
    <source>
        <dbReference type="Proteomes" id="UP000272117"/>
    </source>
</evidence>
<evidence type="ECO:0008006" key="4">
    <source>
        <dbReference type="Google" id="ProtNLM"/>
    </source>
</evidence>
<dbReference type="OrthoDB" id="1112758at2"/>
<accession>A0A3M9MBM4</accession>
<dbReference type="EMBL" id="RJJD01000023">
    <property type="protein sequence ID" value="RNI21988.1"/>
    <property type="molecule type" value="Genomic_DNA"/>
</dbReference>
<proteinExistence type="predicted"/>
<sequence length="205" mass="22845">MSRNNLSDTWDSEEHPSLDVLRQYQTGDLSAHLSHQIERHLVSCELCSDLVEGMSLSQPTRVKSAVRETRGRLKDLLAQKKRKRRVFQWPIWQTAAVILVLLFAIGEVVYHQYFAKPESQKGQSTETTGTWRLTGQVVDASGKALSNATVIVKGSGVQALVDEEGEFYLDLQKRQAMLMVSKAGFTTKEVTVSSANPSVEIVLTP</sequence>
<keyword evidence="3" id="KW-1185">Reference proteome</keyword>
<gene>
    <name evidence="2" type="ORF">EFB08_22915</name>
</gene>
<dbReference type="InterPro" id="IPR008969">
    <property type="entry name" value="CarboxyPept-like_regulatory"/>
</dbReference>
<reference evidence="2 3" key="1">
    <citation type="submission" date="2018-11" db="EMBL/GenBank/DDBJ databases">
        <title>Rufibacter latericius sp. nov., isolated from water in Baiyang Lake.</title>
        <authorList>
            <person name="Yang Y."/>
        </authorList>
    </citation>
    <scope>NUCLEOTIDE SEQUENCE [LARGE SCALE GENOMIC DNA]</scope>
    <source>
        <strain evidence="2 3">R-22-1c-1</strain>
    </source>
</reference>
<keyword evidence="1" id="KW-0472">Membrane</keyword>
<feature type="transmembrane region" description="Helical" evidence="1">
    <location>
        <begin position="89"/>
        <end position="110"/>
    </location>
</feature>
<dbReference type="Proteomes" id="UP000272117">
    <property type="component" value="Unassembled WGS sequence"/>
</dbReference>
<dbReference type="AlphaFoldDB" id="A0A3M9MBM4"/>
<evidence type="ECO:0000313" key="2">
    <source>
        <dbReference type="EMBL" id="RNI21988.1"/>
    </source>
</evidence>
<organism evidence="2 3">
    <name type="scientific">Rufibacter latericius</name>
    <dbReference type="NCBI Taxonomy" id="2487040"/>
    <lineage>
        <taxon>Bacteria</taxon>
        <taxon>Pseudomonadati</taxon>
        <taxon>Bacteroidota</taxon>
        <taxon>Cytophagia</taxon>
        <taxon>Cytophagales</taxon>
        <taxon>Hymenobacteraceae</taxon>
        <taxon>Rufibacter</taxon>
    </lineage>
</organism>
<dbReference type="Gene3D" id="2.60.40.1120">
    <property type="entry name" value="Carboxypeptidase-like, regulatory domain"/>
    <property type="match status" value="1"/>
</dbReference>
<dbReference type="Pfam" id="PF13715">
    <property type="entry name" value="CarbopepD_reg_2"/>
    <property type="match status" value="1"/>
</dbReference>
<dbReference type="SUPFAM" id="SSF49464">
    <property type="entry name" value="Carboxypeptidase regulatory domain-like"/>
    <property type="match status" value="1"/>
</dbReference>
<comment type="caution">
    <text evidence="2">The sequence shown here is derived from an EMBL/GenBank/DDBJ whole genome shotgun (WGS) entry which is preliminary data.</text>
</comment>
<name>A0A3M9MBM4_9BACT</name>
<protein>
    <recommendedName>
        <fullName evidence="4">Zinc-finger domain-containing protein</fullName>
    </recommendedName>
</protein>
<keyword evidence="1" id="KW-0812">Transmembrane</keyword>